<dbReference type="Pfam" id="PF00892">
    <property type="entry name" value="EamA"/>
    <property type="match status" value="2"/>
</dbReference>
<sequence>MKARGSTGGTRRSLVLFTLASVFFGGTFVAAKAGLEFFPPLLFVALRFDIAAVVLLAYVAVTTPRDELRPQSVHDIVGILATGVFVIGLSNAFLFVGQQYVSSGVGSIIFSLNPILTPVFAMVVLADERLSSRGAVGMLIGLVGVALVVNVDPSNLLGGAAVWKGVVFLGAVTGALGTVVIRWAETSISSTVRTAWALPVSAVLTHGFSVASGESLAMVTWTPGAIVALGYVGIFAGAVAYIAYFGLLDEVGPIHGNLVFYAVPIVATLGGSVLLGESISASAITGFATIFVGFAVLASSSIIEEVEALYDVVLSSLRSTNGVLSGVFGR</sequence>
<dbReference type="InterPro" id="IPR000620">
    <property type="entry name" value="EamA_dom"/>
</dbReference>
<feature type="transmembrane region" description="Helical" evidence="5">
    <location>
        <begin position="108"/>
        <end position="126"/>
    </location>
</feature>
<evidence type="ECO:0000256" key="5">
    <source>
        <dbReference type="SAM" id="Phobius"/>
    </source>
</evidence>
<evidence type="ECO:0000259" key="6">
    <source>
        <dbReference type="Pfam" id="PF00892"/>
    </source>
</evidence>
<feature type="transmembrane region" description="Helical" evidence="5">
    <location>
        <begin position="73"/>
        <end position="96"/>
    </location>
</feature>
<feature type="transmembrane region" description="Helical" evidence="5">
    <location>
        <begin position="225"/>
        <end position="246"/>
    </location>
</feature>
<accession>A0A1H7T9T0</accession>
<evidence type="ECO:0000256" key="4">
    <source>
        <dbReference type="ARBA" id="ARBA00023136"/>
    </source>
</evidence>
<name>A0A1H7T9T0_HALLR</name>
<reference evidence="7 8" key="1">
    <citation type="submission" date="2016-10" db="EMBL/GenBank/DDBJ databases">
        <authorList>
            <person name="de Groot N.N."/>
        </authorList>
    </citation>
    <scope>NUCLEOTIDE SEQUENCE [LARGE SCALE GENOMIC DNA]</scope>
    <source>
        <strain evidence="7 8">CDM_5</strain>
    </source>
</reference>
<dbReference type="PANTHER" id="PTHR32322">
    <property type="entry name" value="INNER MEMBRANE TRANSPORTER"/>
    <property type="match status" value="1"/>
</dbReference>
<organism evidence="7 8">
    <name type="scientific">Haloferax larsenii</name>
    <dbReference type="NCBI Taxonomy" id="302484"/>
    <lineage>
        <taxon>Archaea</taxon>
        <taxon>Methanobacteriati</taxon>
        <taxon>Methanobacteriota</taxon>
        <taxon>Stenosarchaea group</taxon>
        <taxon>Halobacteria</taxon>
        <taxon>Halobacteriales</taxon>
        <taxon>Haloferacaceae</taxon>
        <taxon>Haloferax</taxon>
    </lineage>
</organism>
<keyword evidence="2 5" id="KW-0812">Transmembrane</keyword>
<dbReference type="AlphaFoldDB" id="A0A1H7T9T0"/>
<evidence type="ECO:0000256" key="1">
    <source>
        <dbReference type="ARBA" id="ARBA00004141"/>
    </source>
</evidence>
<evidence type="ECO:0000256" key="3">
    <source>
        <dbReference type="ARBA" id="ARBA00022989"/>
    </source>
</evidence>
<proteinExistence type="predicted"/>
<dbReference type="GO" id="GO:0016020">
    <property type="term" value="C:membrane"/>
    <property type="evidence" value="ECO:0007669"/>
    <property type="project" value="UniProtKB-SubCell"/>
</dbReference>
<feature type="transmembrane region" description="Helical" evidence="5">
    <location>
        <begin position="41"/>
        <end position="61"/>
    </location>
</feature>
<dbReference type="SUPFAM" id="SSF103481">
    <property type="entry name" value="Multidrug resistance efflux transporter EmrE"/>
    <property type="match status" value="2"/>
</dbReference>
<dbReference type="InterPro" id="IPR037185">
    <property type="entry name" value="EmrE-like"/>
</dbReference>
<dbReference type="RefSeq" id="WP_074795803.1">
    <property type="nucleotide sequence ID" value="NZ_FOAD01000008.1"/>
</dbReference>
<keyword evidence="3 5" id="KW-1133">Transmembrane helix</keyword>
<dbReference type="OrthoDB" id="17861at2157"/>
<evidence type="ECO:0000313" key="7">
    <source>
        <dbReference type="EMBL" id="SEL81134.1"/>
    </source>
</evidence>
<protein>
    <submittedName>
        <fullName evidence="7">Permease of the drug/metabolite transporter (DMT) superfamily</fullName>
    </submittedName>
</protein>
<keyword evidence="4 5" id="KW-0472">Membrane</keyword>
<dbReference type="EMBL" id="FOAD01000008">
    <property type="protein sequence ID" value="SEL81134.1"/>
    <property type="molecule type" value="Genomic_DNA"/>
</dbReference>
<feature type="transmembrane region" description="Helical" evidence="5">
    <location>
        <begin position="133"/>
        <end position="149"/>
    </location>
</feature>
<dbReference type="InterPro" id="IPR050638">
    <property type="entry name" value="AA-Vitamin_Transporters"/>
</dbReference>
<comment type="subcellular location">
    <subcellularLocation>
        <location evidence="1">Membrane</location>
        <topology evidence="1">Multi-pass membrane protein</topology>
    </subcellularLocation>
</comment>
<dbReference type="Proteomes" id="UP000183894">
    <property type="component" value="Unassembled WGS sequence"/>
</dbReference>
<feature type="domain" description="EamA" evidence="6">
    <location>
        <begin position="14"/>
        <end position="149"/>
    </location>
</feature>
<dbReference type="PANTHER" id="PTHR32322:SF2">
    <property type="entry name" value="EAMA DOMAIN-CONTAINING PROTEIN"/>
    <property type="match status" value="1"/>
</dbReference>
<feature type="domain" description="EamA" evidence="6">
    <location>
        <begin position="166"/>
        <end position="297"/>
    </location>
</feature>
<gene>
    <name evidence="7" type="ORF">SAMN04488691_108116</name>
</gene>
<feature type="transmembrane region" description="Helical" evidence="5">
    <location>
        <begin position="281"/>
        <end position="303"/>
    </location>
</feature>
<feature type="transmembrane region" description="Helical" evidence="5">
    <location>
        <begin position="195"/>
        <end position="213"/>
    </location>
</feature>
<feature type="transmembrane region" description="Helical" evidence="5">
    <location>
        <begin position="258"/>
        <end position="275"/>
    </location>
</feature>
<evidence type="ECO:0000256" key="2">
    <source>
        <dbReference type="ARBA" id="ARBA00022692"/>
    </source>
</evidence>
<evidence type="ECO:0000313" key="8">
    <source>
        <dbReference type="Proteomes" id="UP000183894"/>
    </source>
</evidence>
<feature type="transmembrane region" description="Helical" evidence="5">
    <location>
        <begin position="161"/>
        <end position="183"/>
    </location>
</feature>